<keyword evidence="6" id="KW-1185">Reference proteome</keyword>
<keyword evidence="2" id="KW-0378">Hydrolase</keyword>
<dbReference type="Gene3D" id="3.90.79.10">
    <property type="entry name" value="Nucleoside Triphosphate Pyrophosphohydrolase"/>
    <property type="match status" value="1"/>
</dbReference>
<evidence type="ECO:0000256" key="2">
    <source>
        <dbReference type="ARBA" id="ARBA00022801"/>
    </source>
</evidence>
<comment type="caution">
    <text evidence="5">The sequence shown here is derived from an EMBL/GenBank/DDBJ whole genome shotgun (WGS) entry which is preliminary data.</text>
</comment>
<dbReference type="SUPFAM" id="SSF55811">
    <property type="entry name" value="Nudix"/>
    <property type="match status" value="1"/>
</dbReference>
<accession>A0AA90HAL9</accession>
<evidence type="ECO:0000256" key="1">
    <source>
        <dbReference type="ARBA" id="ARBA00001946"/>
    </source>
</evidence>
<dbReference type="InterPro" id="IPR000086">
    <property type="entry name" value="NUDIX_hydrolase_dom"/>
</dbReference>
<dbReference type="PROSITE" id="PS51462">
    <property type="entry name" value="NUDIX"/>
    <property type="match status" value="1"/>
</dbReference>
<dbReference type="Proteomes" id="UP001156398">
    <property type="component" value="Unassembled WGS sequence"/>
</dbReference>
<dbReference type="PANTHER" id="PTHR43046:SF16">
    <property type="entry name" value="ADP-RIBOSE PYROPHOSPHATASE YJHB-RELATED"/>
    <property type="match status" value="1"/>
</dbReference>
<gene>
    <name evidence="4" type="ORF">POF43_028990</name>
    <name evidence="5" type="ORF">POF50_022535</name>
</gene>
<organism evidence="5">
    <name type="scientific">Streptantibioticus silvisoli</name>
    <dbReference type="NCBI Taxonomy" id="2705255"/>
    <lineage>
        <taxon>Bacteria</taxon>
        <taxon>Bacillati</taxon>
        <taxon>Actinomycetota</taxon>
        <taxon>Actinomycetes</taxon>
        <taxon>Kitasatosporales</taxon>
        <taxon>Streptomycetaceae</taxon>
        <taxon>Streptantibioticus</taxon>
    </lineage>
</organism>
<dbReference type="Pfam" id="PF00293">
    <property type="entry name" value="NUDIX"/>
    <property type="match status" value="1"/>
</dbReference>
<dbReference type="CDD" id="cd18879">
    <property type="entry name" value="NUDIX_Hydrolase"/>
    <property type="match status" value="1"/>
</dbReference>
<dbReference type="RefSeq" id="WP_271316936.1">
    <property type="nucleotide sequence ID" value="NZ_JAAGKO020000059.1"/>
</dbReference>
<dbReference type="EMBL" id="JABXJJ020000028">
    <property type="protein sequence ID" value="MDI5972080.1"/>
    <property type="molecule type" value="Genomic_DNA"/>
</dbReference>
<reference evidence="5 6" key="1">
    <citation type="submission" date="2023-05" db="EMBL/GenBank/DDBJ databases">
        <title>Streptantibioticus silvisoli sp. nov., acidotolerant actinomycetes 1 from pine litter.</title>
        <authorList>
            <person name="Swiecimska M."/>
            <person name="Golinska P."/>
            <person name="Sangal V."/>
            <person name="Wachnowicz B."/>
            <person name="Goodfellow M."/>
        </authorList>
    </citation>
    <scope>NUCLEOTIDE SEQUENCE</scope>
    <source>
        <strain evidence="5">SL13</strain>
        <strain evidence="4 6">SL54</strain>
    </source>
</reference>
<dbReference type="AlphaFoldDB" id="A0AA90HAL9"/>
<dbReference type="PANTHER" id="PTHR43046">
    <property type="entry name" value="GDP-MANNOSE MANNOSYL HYDROLASE"/>
    <property type="match status" value="1"/>
</dbReference>
<feature type="domain" description="Nudix hydrolase" evidence="3">
    <location>
        <begin position="19"/>
        <end position="150"/>
    </location>
</feature>
<evidence type="ECO:0000313" key="4">
    <source>
        <dbReference type="EMBL" id="MDI5966719.1"/>
    </source>
</evidence>
<dbReference type="GO" id="GO:0016787">
    <property type="term" value="F:hydrolase activity"/>
    <property type="evidence" value="ECO:0007669"/>
    <property type="project" value="UniProtKB-KW"/>
</dbReference>
<protein>
    <submittedName>
        <fullName evidence="5">NUDIX domain-containing protein</fullName>
    </submittedName>
</protein>
<evidence type="ECO:0000259" key="3">
    <source>
        <dbReference type="PROSITE" id="PS51462"/>
    </source>
</evidence>
<dbReference type="EMBL" id="JAAGKO020000059">
    <property type="protein sequence ID" value="MDI5966719.1"/>
    <property type="molecule type" value="Genomic_DNA"/>
</dbReference>
<sequence>MAIPEFLRELREMIGHHPLFLPGVNAVVLDDRQRVLLVRRSDNGCWTLVGGIPEPGEQPAEAMVREIHEETAVHAVAERIACVLTEDPIAYPNGDRVQFVSTTFRCRAVGGEAQVNDDESTDVGWFALDALPPLSDLCLTRIKLALTDDPVTWFEPAPAAGG</sequence>
<evidence type="ECO:0000313" key="6">
    <source>
        <dbReference type="Proteomes" id="UP001156398"/>
    </source>
</evidence>
<comment type="cofactor">
    <cofactor evidence="1">
        <name>Mg(2+)</name>
        <dbReference type="ChEBI" id="CHEBI:18420"/>
    </cofactor>
</comment>
<evidence type="ECO:0000313" key="5">
    <source>
        <dbReference type="EMBL" id="MDI5972080.1"/>
    </source>
</evidence>
<name>A0AA90HAL9_9ACTN</name>
<dbReference type="InterPro" id="IPR015797">
    <property type="entry name" value="NUDIX_hydrolase-like_dom_sf"/>
</dbReference>
<proteinExistence type="predicted"/>